<feature type="region of interest" description="Disordered" evidence="8">
    <location>
        <begin position="582"/>
        <end position="603"/>
    </location>
</feature>
<sequence length="875" mass="98418">MNGVSRFLSRRDKHHHEKRSLKHPLGKVRRSSPSYSSQNLLCHENRSLHDCRIHRRQKSTCLEQVSSVWSSFIGGRVQFISSRFSPAYVSPCYSQVSTTISPDYLTPQSRQSQPPTSPELYKVFTNEELKPSDKDAEKTKTLLQRLQAAGITTLGEPQVQYALTWSPDNLDEAYNLLVLANESLEGELKEFDPNVTMVGAINRNMVTCYLDALLFAMFARLDSFESMLYDEFNDEPRKRLAAILRLWVNLLRTGRLIRVDFTKRLQDALAQCGWKEAAEVSQQDASEAFTFVTDVLDLPLLTLKMDIYHTGREDKEDDHKFVNERLLEVALPEETDADKGVTLEDCLENYFNNRIEVKRYLQRQNTLPSVHTTIPEGEKKEVMHIETVELSGPETPVVTTPTTFFPPSPISPARPVAGRRRGDSIFTERYTVHSHSKDSTRFDEKKHLEEMLDSSSSGRPRSASLLRKEVMMPAWQFFSLIPWYTDNVPQTDAQVAAHFSSKRPVLGICIKRYTMSLDGTPKRLDTFVDIPLEIGLPHFISDERMQDEGPLFGNFKLVLQSVVCHRGVSVDSGHYVSLIRANKPPSRQRPSTSNTEQGDEEDSWLRFDDLSNPRVVDVDIEKALREESPYLLFYQVQPIDEELASRGDPPSYYEAQSATISTAPSRETLSSETDTDMTEWEKVNSAEAPSSVVGSVTGFEAVGRTSMSSNRRSSIAVEDLDTSVQNLARGRPPLTSDERRPSFLSTSRRNSKAWLPGSKSRPSSESGENRLSMTLSRLTGRGSKDKLVASDPGLAEDPVIVVHETPTNTESIQTIKPQVPVSPGKLNKDGGVSRSKSKKHFRSKSREPPTAGSEGALAKGKHKSKDRPDRECVAM</sequence>
<evidence type="ECO:0000256" key="1">
    <source>
        <dbReference type="ARBA" id="ARBA00000707"/>
    </source>
</evidence>
<dbReference type="AlphaFoldDB" id="A0A6A5V2T6"/>
<dbReference type="InterPro" id="IPR038765">
    <property type="entry name" value="Papain-like_cys_pep_sf"/>
</dbReference>
<dbReference type="OrthoDB" id="6287070at2759"/>
<dbReference type="Proteomes" id="UP000800036">
    <property type="component" value="Unassembled WGS sequence"/>
</dbReference>
<dbReference type="GO" id="GO:0005634">
    <property type="term" value="C:nucleus"/>
    <property type="evidence" value="ECO:0007669"/>
    <property type="project" value="UniProtKB-SubCell"/>
</dbReference>
<dbReference type="GO" id="GO:0016579">
    <property type="term" value="P:protein deubiquitination"/>
    <property type="evidence" value="ECO:0007669"/>
    <property type="project" value="InterPro"/>
</dbReference>
<dbReference type="GO" id="GO:0005829">
    <property type="term" value="C:cytosol"/>
    <property type="evidence" value="ECO:0007669"/>
    <property type="project" value="TreeGrafter"/>
</dbReference>
<proteinExistence type="inferred from homology"/>
<evidence type="ECO:0000256" key="3">
    <source>
        <dbReference type="ARBA" id="ARBA00012759"/>
    </source>
</evidence>
<protein>
    <recommendedName>
        <fullName evidence="3">ubiquitinyl hydrolase 1</fullName>
        <ecNumber evidence="3">3.4.19.12</ecNumber>
    </recommendedName>
</protein>
<feature type="region of interest" description="Disordered" evidence="8">
    <location>
        <begin position="645"/>
        <end position="691"/>
    </location>
</feature>
<keyword evidence="7" id="KW-0788">Thiol protease</keyword>
<evidence type="ECO:0000259" key="9">
    <source>
        <dbReference type="PROSITE" id="PS50235"/>
    </source>
</evidence>
<evidence type="ECO:0000256" key="5">
    <source>
        <dbReference type="ARBA" id="ARBA00022786"/>
    </source>
</evidence>
<evidence type="ECO:0000256" key="2">
    <source>
        <dbReference type="ARBA" id="ARBA00009085"/>
    </source>
</evidence>
<feature type="region of interest" description="Disordered" evidence="8">
    <location>
        <begin position="1"/>
        <end position="37"/>
    </location>
</feature>
<feature type="compositionally biased region" description="Polar residues" evidence="8">
    <location>
        <begin position="760"/>
        <end position="777"/>
    </location>
</feature>
<evidence type="ECO:0000256" key="7">
    <source>
        <dbReference type="ARBA" id="ARBA00022807"/>
    </source>
</evidence>
<feature type="domain" description="USP" evidence="9">
    <location>
        <begin position="198"/>
        <end position="637"/>
    </location>
</feature>
<evidence type="ECO:0000256" key="4">
    <source>
        <dbReference type="ARBA" id="ARBA00022670"/>
    </source>
</evidence>
<dbReference type="GO" id="GO:0004843">
    <property type="term" value="F:cysteine-type deubiquitinase activity"/>
    <property type="evidence" value="ECO:0007669"/>
    <property type="project" value="UniProtKB-EC"/>
</dbReference>
<evidence type="ECO:0000256" key="8">
    <source>
        <dbReference type="SAM" id="MobiDB-lite"/>
    </source>
</evidence>
<dbReference type="Gene3D" id="3.90.70.10">
    <property type="entry name" value="Cysteine proteinases"/>
    <property type="match status" value="2"/>
</dbReference>
<comment type="catalytic activity">
    <reaction evidence="1">
        <text>Thiol-dependent hydrolysis of ester, thioester, amide, peptide and isopeptide bonds formed by the C-terminal Gly of ubiquitin (a 76-residue protein attached to proteins as an intracellular targeting signal).</text>
        <dbReference type="EC" id="3.4.19.12"/>
    </reaction>
</comment>
<gene>
    <name evidence="10" type="ORF">BU23DRAFT_172034</name>
</gene>
<keyword evidence="11" id="KW-1185">Reference proteome</keyword>
<feature type="region of interest" description="Disordered" evidence="8">
    <location>
        <begin position="816"/>
        <end position="875"/>
    </location>
</feature>
<dbReference type="Pfam" id="PF00443">
    <property type="entry name" value="UCH"/>
    <property type="match status" value="1"/>
</dbReference>
<feature type="compositionally biased region" description="Basic residues" evidence="8">
    <location>
        <begin position="11"/>
        <end position="30"/>
    </location>
</feature>
<accession>A0A6A5V2T6</accession>
<reference evidence="10" key="1">
    <citation type="journal article" date="2020" name="Stud. Mycol.">
        <title>101 Dothideomycetes genomes: a test case for predicting lifestyles and emergence of pathogens.</title>
        <authorList>
            <person name="Haridas S."/>
            <person name="Albert R."/>
            <person name="Binder M."/>
            <person name="Bloem J."/>
            <person name="Labutti K."/>
            <person name="Salamov A."/>
            <person name="Andreopoulos B."/>
            <person name="Baker S."/>
            <person name="Barry K."/>
            <person name="Bills G."/>
            <person name="Bluhm B."/>
            <person name="Cannon C."/>
            <person name="Castanera R."/>
            <person name="Culley D."/>
            <person name="Daum C."/>
            <person name="Ezra D."/>
            <person name="Gonzalez J."/>
            <person name="Henrissat B."/>
            <person name="Kuo A."/>
            <person name="Liang C."/>
            <person name="Lipzen A."/>
            <person name="Lutzoni F."/>
            <person name="Magnuson J."/>
            <person name="Mondo S."/>
            <person name="Nolan M."/>
            <person name="Ohm R."/>
            <person name="Pangilinan J."/>
            <person name="Park H.-J."/>
            <person name="Ramirez L."/>
            <person name="Alfaro M."/>
            <person name="Sun H."/>
            <person name="Tritt A."/>
            <person name="Yoshinaga Y."/>
            <person name="Zwiers L.-H."/>
            <person name="Turgeon B."/>
            <person name="Goodwin S."/>
            <person name="Spatafora J."/>
            <person name="Crous P."/>
            <person name="Grigoriev I."/>
        </authorList>
    </citation>
    <scope>NUCLEOTIDE SEQUENCE</scope>
    <source>
        <strain evidence="10">CBS 107.79</strain>
    </source>
</reference>
<feature type="region of interest" description="Disordered" evidence="8">
    <location>
        <begin position="723"/>
        <end position="791"/>
    </location>
</feature>
<dbReference type="PANTHER" id="PTHR24006">
    <property type="entry name" value="UBIQUITIN CARBOXYL-TERMINAL HYDROLASE"/>
    <property type="match status" value="1"/>
</dbReference>
<dbReference type="PANTHER" id="PTHR24006:SF722">
    <property type="entry name" value="UBIQUITIN CARBOXYL-TERMINAL HYDROLASE 48"/>
    <property type="match status" value="1"/>
</dbReference>
<dbReference type="EMBL" id="ML976691">
    <property type="protein sequence ID" value="KAF1971763.1"/>
    <property type="molecule type" value="Genomic_DNA"/>
</dbReference>
<feature type="compositionally biased region" description="Basic and acidic residues" evidence="8">
    <location>
        <begin position="866"/>
        <end position="875"/>
    </location>
</feature>
<dbReference type="EC" id="3.4.19.12" evidence="3"/>
<organism evidence="10 11">
    <name type="scientific">Bimuria novae-zelandiae CBS 107.79</name>
    <dbReference type="NCBI Taxonomy" id="1447943"/>
    <lineage>
        <taxon>Eukaryota</taxon>
        <taxon>Fungi</taxon>
        <taxon>Dikarya</taxon>
        <taxon>Ascomycota</taxon>
        <taxon>Pezizomycotina</taxon>
        <taxon>Dothideomycetes</taxon>
        <taxon>Pleosporomycetidae</taxon>
        <taxon>Pleosporales</taxon>
        <taxon>Massarineae</taxon>
        <taxon>Didymosphaeriaceae</taxon>
        <taxon>Bimuria</taxon>
    </lineage>
</organism>
<keyword evidence="6" id="KW-0378">Hydrolase</keyword>
<dbReference type="InterPro" id="IPR028889">
    <property type="entry name" value="USP"/>
</dbReference>
<dbReference type="GO" id="GO:0006508">
    <property type="term" value="P:proteolysis"/>
    <property type="evidence" value="ECO:0007669"/>
    <property type="project" value="UniProtKB-KW"/>
</dbReference>
<evidence type="ECO:0000313" key="10">
    <source>
        <dbReference type="EMBL" id="KAF1971763.1"/>
    </source>
</evidence>
<dbReference type="InterPro" id="IPR050164">
    <property type="entry name" value="Peptidase_C19"/>
</dbReference>
<keyword evidence="5" id="KW-0833">Ubl conjugation pathway</keyword>
<comment type="similarity">
    <text evidence="2">Belongs to the peptidase C19 family.</text>
</comment>
<name>A0A6A5V2T6_9PLEO</name>
<feature type="compositionally biased region" description="Polar residues" evidence="8">
    <location>
        <begin position="654"/>
        <end position="672"/>
    </location>
</feature>
<keyword evidence="4" id="KW-0645">Protease</keyword>
<evidence type="ECO:0000313" key="11">
    <source>
        <dbReference type="Proteomes" id="UP000800036"/>
    </source>
</evidence>
<dbReference type="SUPFAM" id="SSF54001">
    <property type="entry name" value="Cysteine proteinases"/>
    <property type="match status" value="1"/>
</dbReference>
<dbReference type="PROSITE" id="PS50235">
    <property type="entry name" value="USP_3"/>
    <property type="match status" value="1"/>
</dbReference>
<dbReference type="InterPro" id="IPR001394">
    <property type="entry name" value="Peptidase_C19_UCH"/>
</dbReference>
<feature type="region of interest" description="Disordered" evidence="8">
    <location>
        <begin position="396"/>
        <end position="418"/>
    </location>
</feature>
<evidence type="ECO:0000256" key="6">
    <source>
        <dbReference type="ARBA" id="ARBA00022801"/>
    </source>
</evidence>